<feature type="transmembrane region" description="Helical" evidence="1">
    <location>
        <begin position="68"/>
        <end position="95"/>
    </location>
</feature>
<dbReference type="InterPro" id="IPR045768">
    <property type="entry name" value="SpoIIE_N"/>
</dbReference>
<organism evidence="3 4">
    <name type="scientific">Candidatus Limadaptatus stercoripullorum</name>
    <dbReference type="NCBI Taxonomy" id="2840846"/>
    <lineage>
        <taxon>Bacteria</taxon>
        <taxon>Bacillati</taxon>
        <taxon>Bacillota</taxon>
        <taxon>Clostridia</taxon>
        <taxon>Eubacteriales</taxon>
        <taxon>Candidatus Limadaptatus</taxon>
    </lineage>
</organism>
<reference evidence="3" key="1">
    <citation type="submission" date="2020-10" db="EMBL/GenBank/DDBJ databases">
        <authorList>
            <person name="Gilroy R."/>
        </authorList>
    </citation>
    <scope>NUCLEOTIDE SEQUENCE</scope>
    <source>
        <strain evidence="3">10406</strain>
    </source>
</reference>
<dbReference type="Gene3D" id="3.60.40.10">
    <property type="entry name" value="PPM-type phosphatase domain"/>
    <property type="match status" value="1"/>
</dbReference>
<evidence type="ECO:0000256" key="1">
    <source>
        <dbReference type="SAM" id="Phobius"/>
    </source>
</evidence>
<dbReference type="Pfam" id="PF07228">
    <property type="entry name" value="SpoIIE"/>
    <property type="match status" value="1"/>
</dbReference>
<dbReference type="SMART" id="SM00332">
    <property type="entry name" value="PP2Cc"/>
    <property type="match status" value="1"/>
</dbReference>
<accession>A0A9D1SX41</accession>
<keyword evidence="1" id="KW-0472">Membrane</keyword>
<dbReference type="InterPro" id="IPR039248">
    <property type="entry name" value="Ptase_RsbX"/>
</dbReference>
<reference evidence="3" key="2">
    <citation type="journal article" date="2021" name="PeerJ">
        <title>Extensive microbial diversity within the chicken gut microbiome revealed by metagenomics and culture.</title>
        <authorList>
            <person name="Gilroy R."/>
            <person name="Ravi A."/>
            <person name="Getino M."/>
            <person name="Pursley I."/>
            <person name="Horton D.L."/>
            <person name="Alikhan N.F."/>
            <person name="Baker D."/>
            <person name="Gharbi K."/>
            <person name="Hall N."/>
            <person name="Watson M."/>
            <person name="Adriaenssens E.M."/>
            <person name="Foster-Nyarko E."/>
            <person name="Jarju S."/>
            <person name="Secka A."/>
            <person name="Antonio M."/>
            <person name="Oren A."/>
            <person name="Chaudhuri R.R."/>
            <person name="La Ragione R."/>
            <person name="Hildebrand F."/>
            <person name="Pallen M.J."/>
        </authorList>
    </citation>
    <scope>NUCLEOTIDE SEQUENCE</scope>
    <source>
        <strain evidence="3">10406</strain>
    </source>
</reference>
<dbReference type="PANTHER" id="PTHR35801">
    <property type="entry name" value="PHOSPHOSERINE PHOSPHATASE RSBX"/>
    <property type="match status" value="1"/>
</dbReference>
<evidence type="ECO:0000313" key="4">
    <source>
        <dbReference type="Proteomes" id="UP000886857"/>
    </source>
</evidence>
<dbReference type="InterPro" id="IPR036457">
    <property type="entry name" value="PPM-type-like_dom_sf"/>
</dbReference>
<dbReference type="AlphaFoldDB" id="A0A9D1SX41"/>
<feature type="transmembrane region" description="Helical" evidence="1">
    <location>
        <begin position="237"/>
        <end position="254"/>
    </location>
</feature>
<feature type="domain" description="PPM-type phosphatase" evidence="2">
    <location>
        <begin position="558"/>
        <end position="759"/>
    </location>
</feature>
<feature type="transmembrane region" description="Helical" evidence="1">
    <location>
        <begin position="286"/>
        <end position="305"/>
    </location>
</feature>
<sequence>MSSQKVRPRRRRARRRYLLSPSKAAGYALSVALIFVFAAADAFGQALALGLLVGLVYARRNLLVVGGAYLAASVCFDLAVWTPLYAGIPVLVLWIFYFAHRRARRNVGVWASAGAGLICALPYAVIRAVLHGDYPSAALSFLLAGAVSLACSSFCYAVFVRGTITRLAPDEKIAAGIAAAALGYAACSCEAGGFSLAFALLPAAGLVISFAVGLPAGQVFAVMAGVGSALCTGQPHIAAFLVLAVSVGGWLLPLTRWSSAAGALAVYGVFAAWAGDYGFGWENAIAAGAGLAVFLALPQSALIGLTGGRGGRETAVTAVINRSRRETAARLSSVGKVFLDMADSLAGAVGGAELYTPERLASEVAKNYCGRCKNREGCFPALGGDTTSVLLPMANAVLARGRVTILDMPPFVTGRCSAMHNLVAVMNSAGEAFRRRIKAEGEAAETGRLMSEQFAGVALVLDGLAEECSEGTEFGGRTGRAIGDELLRHNIVAGEILVGGEGESTRVSLSVREEDADKLVLPRIVSAAVGTALETVSVTRSGEGCVVHLAPKPLYEVAYGVAEKKREGEKVSGDSHSVLCPSRRRRLFALSDGMGSGEAAARASADAVAMVENFYRAGIDPAVVLTLVNKLLCLTAAGTFSSIDISVVDTVTGELDIIKMGAASTFVGRVGSLESVACEAPPAGILESARPLTLRRQLYDGDTVIMMSDGVFDALGERGVAAAAEDAATSNPQVLADKLLERAAAEGASDDCTVLVMRLYAT</sequence>
<feature type="transmembrane region" description="Helical" evidence="1">
    <location>
        <begin position="138"/>
        <end position="161"/>
    </location>
</feature>
<feature type="transmembrane region" description="Helical" evidence="1">
    <location>
        <begin position="107"/>
        <end position="126"/>
    </location>
</feature>
<keyword evidence="1" id="KW-1133">Transmembrane helix</keyword>
<feature type="transmembrane region" description="Helical" evidence="1">
    <location>
        <begin position="173"/>
        <end position="201"/>
    </location>
</feature>
<gene>
    <name evidence="3" type="ORF">IAC73_05720</name>
</gene>
<evidence type="ECO:0000259" key="2">
    <source>
        <dbReference type="PROSITE" id="PS51746"/>
    </source>
</evidence>
<name>A0A9D1SX41_9FIRM</name>
<dbReference type="Proteomes" id="UP000886857">
    <property type="component" value="Unassembled WGS sequence"/>
</dbReference>
<dbReference type="InterPro" id="IPR001932">
    <property type="entry name" value="PPM-type_phosphatase-like_dom"/>
</dbReference>
<dbReference type="PANTHER" id="PTHR35801:SF1">
    <property type="entry name" value="PHOSPHOSERINE PHOSPHATASE RSBX"/>
    <property type="match status" value="1"/>
</dbReference>
<dbReference type="PROSITE" id="PS51746">
    <property type="entry name" value="PPM_2"/>
    <property type="match status" value="1"/>
</dbReference>
<evidence type="ECO:0000313" key="3">
    <source>
        <dbReference type="EMBL" id="HIU99320.1"/>
    </source>
</evidence>
<dbReference type="EMBL" id="DVOE01000087">
    <property type="protein sequence ID" value="HIU99320.1"/>
    <property type="molecule type" value="Genomic_DNA"/>
</dbReference>
<protein>
    <submittedName>
        <fullName evidence="3">SpoIIE family protein phosphatase</fullName>
    </submittedName>
</protein>
<keyword evidence="1" id="KW-0812">Transmembrane</keyword>
<dbReference type="SUPFAM" id="SSF81606">
    <property type="entry name" value="PP2C-like"/>
    <property type="match status" value="1"/>
</dbReference>
<proteinExistence type="predicted"/>
<feature type="transmembrane region" description="Helical" evidence="1">
    <location>
        <begin position="207"/>
        <end position="230"/>
    </location>
</feature>
<dbReference type="Pfam" id="PF19732">
    <property type="entry name" value="SpoIIE_N"/>
    <property type="match status" value="1"/>
</dbReference>
<dbReference type="SMART" id="SM00331">
    <property type="entry name" value="PP2C_SIG"/>
    <property type="match status" value="1"/>
</dbReference>
<feature type="transmembrane region" description="Helical" evidence="1">
    <location>
        <begin position="260"/>
        <end position="279"/>
    </location>
</feature>
<comment type="caution">
    <text evidence="3">The sequence shown here is derived from an EMBL/GenBank/DDBJ whole genome shotgun (WGS) entry which is preliminary data.</text>
</comment>